<proteinExistence type="predicted"/>
<dbReference type="GeneID" id="37025579"/>
<organism evidence="1 2">
    <name type="scientific">Jaminaea rosea</name>
    <dbReference type="NCBI Taxonomy" id="1569628"/>
    <lineage>
        <taxon>Eukaryota</taxon>
        <taxon>Fungi</taxon>
        <taxon>Dikarya</taxon>
        <taxon>Basidiomycota</taxon>
        <taxon>Ustilaginomycotina</taxon>
        <taxon>Exobasidiomycetes</taxon>
        <taxon>Microstromatales</taxon>
        <taxon>Microstromatales incertae sedis</taxon>
        <taxon>Jaminaea</taxon>
    </lineage>
</organism>
<dbReference type="RefSeq" id="XP_025362054.1">
    <property type="nucleotide sequence ID" value="XM_025503756.1"/>
</dbReference>
<dbReference type="AlphaFoldDB" id="A0A316UQ55"/>
<gene>
    <name evidence="1" type="ORF">BDZ90DRAFT_178994</name>
</gene>
<reference evidence="1 2" key="1">
    <citation type="journal article" date="2018" name="Mol. Biol. Evol.">
        <title>Broad Genomic Sampling Reveals a Smut Pathogenic Ancestry of the Fungal Clade Ustilaginomycotina.</title>
        <authorList>
            <person name="Kijpornyongpan T."/>
            <person name="Mondo S.J."/>
            <person name="Barry K."/>
            <person name="Sandor L."/>
            <person name="Lee J."/>
            <person name="Lipzen A."/>
            <person name="Pangilinan J."/>
            <person name="LaButti K."/>
            <person name="Hainaut M."/>
            <person name="Henrissat B."/>
            <person name="Grigoriev I.V."/>
            <person name="Spatafora J.W."/>
            <person name="Aime M.C."/>
        </authorList>
    </citation>
    <scope>NUCLEOTIDE SEQUENCE [LARGE SCALE GENOMIC DNA]</scope>
    <source>
        <strain evidence="1 2">MCA 5214</strain>
    </source>
</reference>
<keyword evidence="2" id="KW-1185">Reference proteome</keyword>
<dbReference type="EMBL" id="KZ819668">
    <property type="protein sequence ID" value="PWN27442.1"/>
    <property type="molecule type" value="Genomic_DNA"/>
</dbReference>
<name>A0A316UQ55_9BASI</name>
<sequence length="72" mass="8144">MMRVKYLAGRRPSARRAAFDVQLTRAWRAGRSAGSGLSMRATRRRSLKPRLLGRTEGIASKRRTVRMRKGTG</sequence>
<dbReference type="Proteomes" id="UP000245884">
    <property type="component" value="Unassembled WGS sequence"/>
</dbReference>
<protein>
    <submittedName>
        <fullName evidence="1">Uncharacterized protein</fullName>
    </submittedName>
</protein>
<accession>A0A316UQ55</accession>
<evidence type="ECO:0000313" key="2">
    <source>
        <dbReference type="Proteomes" id="UP000245884"/>
    </source>
</evidence>
<evidence type="ECO:0000313" key="1">
    <source>
        <dbReference type="EMBL" id="PWN27442.1"/>
    </source>
</evidence>